<feature type="domain" description="Glycosyl transferase family 1" evidence="1">
    <location>
        <begin position="190"/>
        <end position="358"/>
    </location>
</feature>
<comment type="caution">
    <text evidence="3">The sequence shown here is derived from an EMBL/GenBank/DDBJ whole genome shotgun (WGS) entry which is preliminary data.</text>
</comment>
<dbReference type="CDD" id="cd03801">
    <property type="entry name" value="GT4_PimA-like"/>
    <property type="match status" value="1"/>
</dbReference>
<dbReference type="InterPro" id="IPR028098">
    <property type="entry name" value="Glyco_trans_4-like_N"/>
</dbReference>
<sequence length="381" mass="42166">MMICEHPVIEVGMHFDAAQGGVDRYFQRLTEGLRTNGQPCTAFAFGSAPGTIPLEKWDGSTPASVCLGAMSDPLIHRLKAIRTAGQKVRPNGLVASHFSLYAAAIPHLQQRRHVVHFHGPWADESAREGQSRVAVMAKRWIENRVYRSADRFIVLSSAFRNVLSKDYRIPAEKIRIVPGGVETERFIPRDKREARRRLGWPEKAPIVLCVRRLTNRMGLASLIEAFAMLRPDHPEARLFIIGKGRLEAELRQTASRTGCSESVMFTGFLPDDELPFAYAAADFSIVPSESLEGFGLTTLESLGCGTPVLVTPVGGLPETVRELDSSLVLEGKDVAALAQGIRRGLAGELPSRAACRDYVECRFDWRTIARRVADVYEEVLS</sequence>
<feature type="domain" description="Glycosyltransferase subfamily 4-like N-terminal" evidence="2">
    <location>
        <begin position="20"/>
        <end position="185"/>
    </location>
</feature>
<protein>
    <submittedName>
        <fullName evidence="3">Glycosyltransferase</fullName>
    </submittedName>
</protein>
<dbReference type="OrthoDB" id="9795068at2"/>
<dbReference type="Pfam" id="PF13439">
    <property type="entry name" value="Glyco_transf_4"/>
    <property type="match status" value="1"/>
</dbReference>
<dbReference type="AlphaFoldDB" id="A0A146GCP8"/>
<evidence type="ECO:0000259" key="1">
    <source>
        <dbReference type="Pfam" id="PF00534"/>
    </source>
</evidence>
<reference evidence="4" key="1">
    <citation type="journal article" date="2017" name="Genome Announc.">
        <title>Draft Genome Sequence of Terrimicrobium sacchariphilum NM-5T, a Facultative Anaerobic Soil Bacterium of the Class Spartobacteria.</title>
        <authorList>
            <person name="Qiu Y.L."/>
            <person name="Tourlousse D.M."/>
            <person name="Matsuura N."/>
            <person name="Ohashi A."/>
            <person name="Sekiguchi Y."/>
        </authorList>
    </citation>
    <scope>NUCLEOTIDE SEQUENCE [LARGE SCALE GENOMIC DNA]</scope>
    <source>
        <strain evidence="4">NM-5</strain>
    </source>
</reference>
<dbReference type="SUPFAM" id="SSF53756">
    <property type="entry name" value="UDP-Glycosyltransferase/glycogen phosphorylase"/>
    <property type="match status" value="1"/>
</dbReference>
<dbReference type="InParanoid" id="A0A146GCP8"/>
<dbReference type="InterPro" id="IPR050194">
    <property type="entry name" value="Glycosyltransferase_grp1"/>
</dbReference>
<evidence type="ECO:0000313" key="3">
    <source>
        <dbReference type="EMBL" id="GAT35359.1"/>
    </source>
</evidence>
<keyword evidence="3" id="KW-0808">Transferase</keyword>
<dbReference type="InterPro" id="IPR001296">
    <property type="entry name" value="Glyco_trans_1"/>
</dbReference>
<gene>
    <name evidence="3" type="ORF">TSACC_3424</name>
</gene>
<dbReference type="GO" id="GO:0016757">
    <property type="term" value="F:glycosyltransferase activity"/>
    <property type="evidence" value="ECO:0007669"/>
    <property type="project" value="InterPro"/>
</dbReference>
<dbReference type="Pfam" id="PF00534">
    <property type="entry name" value="Glycos_transf_1"/>
    <property type="match status" value="1"/>
</dbReference>
<dbReference type="EMBL" id="BDCO01000003">
    <property type="protein sequence ID" value="GAT35359.1"/>
    <property type="molecule type" value="Genomic_DNA"/>
</dbReference>
<name>A0A146GCP8_TERSA</name>
<dbReference type="Proteomes" id="UP000076023">
    <property type="component" value="Unassembled WGS sequence"/>
</dbReference>
<dbReference type="PANTHER" id="PTHR45947">
    <property type="entry name" value="SULFOQUINOVOSYL TRANSFERASE SQD2"/>
    <property type="match status" value="1"/>
</dbReference>
<dbReference type="PANTHER" id="PTHR45947:SF3">
    <property type="entry name" value="SULFOQUINOVOSYL TRANSFERASE SQD2"/>
    <property type="match status" value="1"/>
</dbReference>
<keyword evidence="4" id="KW-1185">Reference proteome</keyword>
<evidence type="ECO:0000313" key="4">
    <source>
        <dbReference type="Proteomes" id="UP000076023"/>
    </source>
</evidence>
<accession>A0A146GCP8</accession>
<proteinExistence type="predicted"/>
<dbReference type="Gene3D" id="3.40.50.2000">
    <property type="entry name" value="Glycogen Phosphorylase B"/>
    <property type="match status" value="2"/>
</dbReference>
<organism evidence="3 4">
    <name type="scientific">Terrimicrobium sacchariphilum</name>
    <dbReference type="NCBI Taxonomy" id="690879"/>
    <lineage>
        <taxon>Bacteria</taxon>
        <taxon>Pseudomonadati</taxon>
        <taxon>Verrucomicrobiota</taxon>
        <taxon>Terrimicrobiia</taxon>
        <taxon>Terrimicrobiales</taxon>
        <taxon>Terrimicrobiaceae</taxon>
        <taxon>Terrimicrobium</taxon>
    </lineage>
</organism>
<dbReference type="STRING" id="690879.TSACC_3424"/>
<evidence type="ECO:0000259" key="2">
    <source>
        <dbReference type="Pfam" id="PF13439"/>
    </source>
</evidence>